<dbReference type="EMBL" id="SHMF01000002">
    <property type="protein sequence ID" value="TAA35438.1"/>
    <property type="molecule type" value="Genomic_DNA"/>
</dbReference>
<evidence type="ECO:0000259" key="1">
    <source>
        <dbReference type="Pfam" id="PF04480"/>
    </source>
</evidence>
<reference evidence="2 3" key="1">
    <citation type="submission" date="2019-02" db="EMBL/GenBank/DDBJ databases">
        <title>WGS of Pseudoxanthomonas species novum from clinical isolates.</title>
        <authorList>
            <person name="Bernier A.-M."/>
            <person name="Bernard K."/>
            <person name="Vachon A."/>
        </authorList>
    </citation>
    <scope>NUCLEOTIDE SEQUENCE [LARGE SCALE GENOMIC DNA]</scope>
    <source>
        <strain evidence="2 3">NML140781</strain>
    </source>
</reference>
<protein>
    <submittedName>
        <fullName evidence="2">Endonuclease domain-containing protein</fullName>
    </submittedName>
</protein>
<keyword evidence="2" id="KW-0378">Hydrolase</keyword>
<dbReference type="Pfam" id="PF04480">
    <property type="entry name" value="DUF559"/>
    <property type="match status" value="1"/>
</dbReference>
<dbReference type="GO" id="GO:0004519">
    <property type="term" value="F:endonuclease activity"/>
    <property type="evidence" value="ECO:0007669"/>
    <property type="project" value="UniProtKB-KW"/>
</dbReference>
<dbReference type="SUPFAM" id="SSF52980">
    <property type="entry name" value="Restriction endonuclease-like"/>
    <property type="match status" value="1"/>
</dbReference>
<dbReference type="InterPro" id="IPR011335">
    <property type="entry name" value="Restrct_endonuc-II-like"/>
</dbReference>
<feature type="domain" description="DUF559" evidence="1">
    <location>
        <begin position="4"/>
        <end position="109"/>
    </location>
</feature>
<dbReference type="InterPro" id="IPR007569">
    <property type="entry name" value="DUF559"/>
</dbReference>
<evidence type="ECO:0000313" key="3">
    <source>
        <dbReference type="Proteomes" id="UP000292087"/>
    </source>
</evidence>
<dbReference type="CDD" id="cd01038">
    <property type="entry name" value="Endonuclease_DUF559"/>
    <property type="match status" value="1"/>
</dbReference>
<dbReference type="InterPro" id="IPR047216">
    <property type="entry name" value="Endonuclease_DUF559_bact"/>
</dbReference>
<proteinExistence type="predicted"/>
<organism evidence="2 3">
    <name type="scientific">Pseudoxanthomonas winnipegensis</name>
    <dbReference type="NCBI Taxonomy" id="2480810"/>
    <lineage>
        <taxon>Bacteria</taxon>
        <taxon>Pseudomonadati</taxon>
        <taxon>Pseudomonadota</taxon>
        <taxon>Gammaproteobacteria</taxon>
        <taxon>Lysobacterales</taxon>
        <taxon>Lysobacteraceae</taxon>
        <taxon>Pseudoxanthomonas</taxon>
    </lineage>
</organism>
<dbReference type="PANTHER" id="PTHR38590">
    <property type="entry name" value="BLL0828 PROTEIN"/>
    <property type="match status" value="1"/>
</dbReference>
<accession>A0A4Q8LVQ0</accession>
<dbReference type="Proteomes" id="UP000292087">
    <property type="component" value="Unassembled WGS sequence"/>
</dbReference>
<name>A0A4Q8LVQ0_9GAMM</name>
<dbReference type="RefSeq" id="WP_130523211.1">
    <property type="nucleotide sequence ID" value="NZ_SHMF01000002.1"/>
</dbReference>
<keyword evidence="2" id="KW-0540">Nuclease</keyword>
<gene>
    <name evidence="2" type="ORF">EA656_07000</name>
</gene>
<comment type="caution">
    <text evidence="2">The sequence shown here is derived from an EMBL/GenBank/DDBJ whole genome shotgun (WGS) entry which is preliminary data.</text>
</comment>
<dbReference type="Gene3D" id="3.40.960.10">
    <property type="entry name" value="VSR Endonuclease"/>
    <property type="match status" value="1"/>
</dbReference>
<keyword evidence="2" id="KW-0255">Endonuclease</keyword>
<dbReference type="PANTHER" id="PTHR38590:SF1">
    <property type="entry name" value="BLL0828 PROTEIN"/>
    <property type="match status" value="1"/>
</dbReference>
<evidence type="ECO:0000313" key="2">
    <source>
        <dbReference type="EMBL" id="TAA35438.1"/>
    </source>
</evidence>
<sequence>MDALRHRARQLRNAPTDAEHRLWQRLRGGRLAGVRFRRQMPIAGYIADFAAPAMGLIIELDGGQHAQQLQADAARTRALNAAGYRVLRYWNHDVLQRTDAVLEDILRALRLDG</sequence>
<dbReference type="AlphaFoldDB" id="A0A4Q8LVQ0"/>